<name>A0AAW5N359_9BACT</name>
<feature type="transmembrane region" description="Helical" evidence="7">
    <location>
        <begin position="299"/>
        <end position="315"/>
    </location>
</feature>
<feature type="transmembrane region" description="Helical" evidence="7">
    <location>
        <begin position="201"/>
        <end position="218"/>
    </location>
</feature>
<evidence type="ECO:0000256" key="4">
    <source>
        <dbReference type="ARBA" id="ARBA00022692"/>
    </source>
</evidence>
<dbReference type="EMBL" id="JANRHJ010000018">
    <property type="protein sequence ID" value="MCR8875058.1"/>
    <property type="molecule type" value="Genomic_DNA"/>
</dbReference>
<keyword evidence="3" id="KW-1003">Cell membrane</keyword>
<keyword evidence="10" id="KW-1185">Reference proteome</keyword>
<keyword evidence="6 7" id="KW-0472">Membrane</keyword>
<accession>A0AAW5N359</accession>
<evidence type="ECO:0000256" key="2">
    <source>
        <dbReference type="ARBA" id="ARBA00007400"/>
    </source>
</evidence>
<feature type="transmembrane region" description="Helical" evidence="7">
    <location>
        <begin position="230"/>
        <end position="247"/>
    </location>
</feature>
<keyword evidence="4 7" id="KW-0812">Transmembrane</keyword>
<evidence type="ECO:0000259" key="8">
    <source>
        <dbReference type="Pfam" id="PF01757"/>
    </source>
</evidence>
<dbReference type="PANTHER" id="PTHR40074:SF2">
    <property type="entry name" value="O-ACETYLTRANSFERASE WECH"/>
    <property type="match status" value="1"/>
</dbReference>
<reference evidence="9 10" key="1">
    <citation type="submission" date="2022-08" db="EMBL/GenBank/DDBJ databases">
        <authorList>
            <person name="Zeman M."/>
            <person name="Kubasova T."/>
        </authorList>
    </citation>
    <scope>NUCLEOTIDE SEQUENCE [LARGE SCALE GENOMIC DNA]</scope>
    <source>
        <strain evidence="9 10">ET62</strain>
    </source>
</reference>
<feature type="transmembrane region" description="Helical" evidence="7">
    <location>
        <begin position="15"/>
        <end position="34"/>
    </location>
</feature>
<feature type="transmembrane region" description="Helical" evidence="7">
    <location>
        <begin position="171"/>
        <end position="189"/>
    </location>
</feature>
<comment type="caution">
    <text evidence="9">The sequence shown here is derived from an EMBL/GenBank/DDBJ whole genome shotgun (WGS) entry which is preliminary data.</text>
</comment>
<feature type="transmembrane region" description="Helical" evidence="7">
    <location>
        <begin position="140"/>
        <end position="159"/>
    </location>
</feature>
<feature type="transmembrane region" description="Helical" evidence="7">
    <location>
        <begin position="92"/>
        <end position="112"/>
    </location>
</feature>
<gene>
    <name evidence="9" type="ORF">NW209_13730</name>
</gene>
<dbReference type="Proteomes" id="UP001204579">
    <property type="component" value="Unassembled WGS sequence"/>
</dbReference>
<feature type="transmembrane region" description="Helical" evidence="7">
    <location>
        <begin position="327"/>
        <end position="351"/>
    </location>
</feature>
<evidence type="ECO:0000256" key="6">
    <source>
        <dbReference type="ARBA" id="ARBA00023136"/>
    </source>
</evidence>
<evidence type="ECO:0000256" key="7">
    <source>
        <dbReference type="SAM" id="Phobius"/>
    </source>
</evidence>
<protein>
    <submittedName>
        <fullName evidence="9">Acyltransferase</fullName>
    </submittedName>
</protein>
<feature type="transmembrane region" description="Helical" evidence="7">
    <location>
        <begin position="54"/>
        <end position="80"/>
    </location>
</feature>
<dbReference type="Pfam" id="PF01757">
    <property type="entry name" value="Acyl_transf_3"/>
    <property type="match status" value="1"/>
</dbReference>
<keyword evidence="5 7" id="KW-1133">Transmembrane helix</keyword>
<proteinExistence type="inferred from homology"/>
<dbReference type="RefSeq" id="WP_018711273.1">
    <property type="nucleotide sequence ID" value="NZ_CAUCAW010000013.1"/>
</dbReference>
<evidence type="ECO:0000256" key="5">
    <source>
        <dbReference type="ARBA" id="ARBA00022989"/>
    </source>
</evidence>
<evidence type="ECO:0000256" key="1">
    <source>
        <dbReference type="ARBA" id="ARBA00004651"/>
    </source>
</evidence>
<keyword evidence="9" id="KW-0808">Transferase</keyword>
<keyword evidence="9" id="KW-0012">Acyltransferase</keyword>
<dbReference type="GeneID" id="82443704"/>
<dbReference type="PANTHER" id="PTHR40074">
    <property type="entry name" value="O-ACETYLTRANSFERASE WECH"/>
    <property type="match status" value="1"/>
</dbReference>
<dbReference type="GO" id="GO:0016413">
    <property type="term" value="F:O-acetyltransferase activity"/>
    <property type="evidence" value="ECO:0007669"/>
    <property type="project" value="TreeGrafter"/>
</dbReference>
<evidence type="ECO:0000256" key="3">
    <source>
        <dbReference type="ARBA" id="ARBA00022475"/>
    </source>
</evidence>
<dbReference type="AlphaFoldDB" id="A0AAW5N359"/>
<dbReference type="InterPro" id="IPR002656">
    <property type="entry name" value="Acyl_transf_3_dom"/>
</dbReference>
<comment type="similarity">
    <text evidence="2">Belongs to the acyltransferase 3 family.</text>
</comment>
<dbReference type="GO" id="GO:0005886">
    <property type="term" value="C:plasma membrane"/>
    <property type="evidence" value="ECO:0007669"/>
    <property type="project" value="UniProtKB-SubCell"/>
</dbReference>
<dbReference type="GO" id="GO:0009246">
    <property type="term" value="P:enterobacterial common antigen biosynthetic process"/>
    <property type="evidence" value="ECO:0007669"/>
    <property type="project" value="TreeGrafter"/>
</dbReference>
<comment type="subcellular location">
    <subcellularLocation>
        <location evidence="1">Cell membrane</location>
        <topology evidence="1">Multi-pass membrane protein</topology>
    </subcellularLocation>
</comment>
<evidence type="ECO:0000313" key="9">
    <source>
        <dbReference type="EMBL" id="MCR8875058.1"/>
    </source>
</evidence>
<feature type="transmembrane region" description="Helical" evidence="7">
    <location>
        <begin position="259"/>
        <end position="279"/>
    </location>
</feature>
<organism evidence="9 10">
    <name type="scientific">Phocaeicola barnesiae</name>
    <dbReference type="NCBI Taxonomy" id="376804"/>
    <lineage>
        <taxon>Bacteria</taxon>
        <taxon>Pseudomonadati</taxon>
        <taxon>Bacteroidota</taxon>
        <taxon>Bacteroidia</taxon>
        <taxon>Bacteroidales</taxon>
        <taxon>Bacteroidaceae</taxon>
        <taxon>Phocaeicola</taxon>
    </lineage>
</organism>
<sequence>MKTPPTPHAPAPNRLFALDLLRTLACFLVIWQHVIEPYYAYPDLTIVRNADTPIVGWINSLTPIEVPLFVMISGYFLLPLREKTSTFFRRRFTRVLFPFVCWCIVYAIYYMFQRGDTWQECLLNICHIPVNFGTEIGHLWFVYMLLGLYLLVPVLSPWLQQCSRKQLQAYLGLWLFTTCLPYIHLYFPLVLGECFWNPTPMLHYFTGFVGYFLLGHYIRRYGPLSIRTSLIMLITGYLVTVCIYQYRLPRVSSMSDLEVCWRFCGINIAIMAYAVFSLVSRIRWKGNNAIGHFITRFSLLSYAVYLSHMIFINLYRELLEDTLGRVYYQVPVITLCSFLTSFIIVWLLSYLPKAKYWLGS</sequence>
<feature type="domain" description="Acyltransferase 3" evidence="8">
    <location>
        <begin position="17"/>
        <end position="349"/>
    </location>
</feature>
<evidence type="ECO:0000313" key="10">
    <source>
        <dbReference type="Proteomes" id="UP001204579"/>
    </source>
</evidence>